<evidence type="ECO:0000313" key="2">
    <source>
        <dbReference type="EMBL" id="QNO54604.1"/>
    </source>
</evidence>
<accession>A0A7G9Z2X0</accession>
<proteinExistence type="predicted"/>
<dbReference type="PANTHER" id="PTHR42924">
    <property type="entry name" value="EXONUCLEASE"/>
    <property type="match status" value="1"/>
</dbReference>
<dbReference type="Gene3D" id="3.20.20.140">
    <property type="entry name" value="Metal-dependent hydrolases"/>
    <property type="match status" value="1"/>
</dbReference>
<dbReference type="Pfam" id="PF02811">
    <property type="entry name" value="PHP"/>
    <property type="match status" value="1"/>
</dbReference>
<reference evidence="2" key="1">
    <citation type="submission" date="2020-06" db="EMBL/GenBank/DDBJ databases">
        <title>Unique genomic features of the anaerobic methanotrophic archaea.</title>
        <authorList>
            <person name="Chadwick G.L."/>
            <person name="Skennerton C.T."/>
            <person name="Laso-Perez R."/>
            <person name="Leu A.O."/>
            <person name="Speth D.R."/>
            <person name="Yu H."/>
            <person name="Morgan-Lang C."/>
            <person name="Hatzenpichler R."/>
            <person name="Goudeau D."/>
            <person name="Malmstrom R."/>
            <person name="Brazelton W.J."/>
            <person name="Woyke T."/>
            <person name="Hallam S.J."/>
            <person name="Tyson G.W."/>
            <person name="Wegener G."/>
            <person name="Boetius A."/>
            <person name="Orphan V."/>
        </authorList>
    </citation>
    <scope>NUCLEOTIDE SEQUENCE</scope>
</reference>
<dbReference type="Pfam" id="PF13263">
    <property type="entry name" value="PHP_C"/>
    <property type="match status" value="1"/>
</dbReference>
<name>A0A7G9Z2X0_9EURY</name>
<feature type="domain" description="Polymerase/histidinol phosphatase N-terminal" evidence="1">
    <location>
        <begin position="22"/>
        <end position="84"/>
    </location>
</feature>
<dbReference type="InterPro" id="IPR052018">
    <property type="entry name" value="PHP_domain"/>
</dbReference>
<dbReference type="AlphaFoldDB" id="A0A7G9Z2X0"/>
<dbReference type="EMBL" id="MT631587">
    <property type="protein sequence ID" value="QNO54604.1"/>
    <property type="molecule type" value="Genomic_DNA"/>
</dbReference>
<evidence type="ECO:0000259" key="1">
    <source>
        <dbReference type="SMART" id="SM00481"/>
    </source>
</evidence>
<dbReference type="InterPro" id="IPR016195">
    <property type="entry name" value="Pol/histidinol_Pase-like"/>
</dbReference>
<dbReference type="SMART" id="SM00481">
    <property type="entry name" value="POLIIIAc"/>
    <property type="match status" value="1"/>
</dbReference>
<sequence length="288" mass="32816">MQKIIFEKPDIEQINRHGLKAADMHYHTNHSDSPTRVKDALKLAKQKGFGLAITDHNQISGVIEAYELKTDVLVIPGMEISARDGPHILVYFYTIPELKEFYEQYIHKSKRKSPYLAITLTTQEIVEKTEEYNCITAAAHPYGYMLFNKGVQKCVEAEYLNQEIIEYFDAIEVICAGMARNENEKAAKLAGTFDKGITGGSDGHLLSDLGKVVTCTHAEDVDGFLTDIMQRRSIVIGREKNFMLKCAMGMVVLTKYLKYTAPSLKIHYEQNMPRVKRVCERAIRKFKR</sequence>
<organism evidence="2">
    <name type="scientific">Candidatus Methanophaga sp. ANME-1 ERB7</name>
    <dbReference type="NCBI Taxonomy" id="2759913"/>
    <lineage>
        <taxon>Archaea</taxon>
        <taxon>Methanobacteriati</taxon>
        <taxon>Methanobacteriota</taxon>
        <taxon>Stenosarchaea group</taxon>
        <taxon>Methanomicrobia</taxon>
        <taxon>Candidatus Methanophagales</taxon>
        <taxon>Candidatus Methanophagaceae</taxon>
        <taxon>Candidatus Methanophaga</taxon>
    </lineage>
</organism>
<protein>
    <recommendedName>
        <fullName evidence="1">Polymerase/histidinol phosphatase N-terminal domain-containing protein</fullName>
    </recommendedName>
</protein>
<dbReference type="SUPFAM" id="SSF89550">
    <property type="entry name" value="PHP domain-like"/>
    <property type="match status" value="1"/>
</dbReference>
<dbReference type="GO" id="GO:0004534">
    <property type="term" value="F:5'-3' RNA exonuclease activity"/>
    <property type="evidence" value="ECO:0007669"/>
    <property type="project" value="TreeGrafter"/>
</dbReference>
<dbReference type="InterPro" id="IPR003141">
    <property type="entry name" value="Pol/His_phosphatase_N"/>
</dbReference>
<dbReference type="GO" id="GO:0035312">
    <property type="term" value="F:5'-3' DNA exonuclease activity"/>
    <property type="evidence" value="ECO:0007669"/>
    <property type="project" value="TreeGrafter"/>
</dbReference>
<dbReference type="PANTHER" id="PTHR42924:SF3">
    <property type="entry name" value="POLYMERASE_HISTIDINOL PHOSPHATASE N-TERMINAL DOMAIN-CONTAINING PROTEIN"/>
    <property type="match status" value="1"/>
</dbReference>
<gene>
    <name evidence="2" type="ORF">MGEBMHLL_00013</name>
</gene>
<dbReference type="InterPro" id="IPR004013">
    <property type="entry name" value="PHP_dom"/>
</dbReference>